<dbReference type="GO" id="GO:0098703">
    <property type="term" value="P:calcium ion import across plasma membrane"/>
    <property type="evidence" value="ECO:0007669"/>
    <property type="project" value="TreeGrafter"/>
</dbReference>
<dbReference type="AlphaFoldDB" id="A0A8C9ZBN9"/>
<dbReference type="InterPro" id="IPR032452">
    <property type="entry name" value="Na_Ca_Ex_C-exten"/>
</dbReference>
<keyword evidence="7 20" id="KW-0812">Transmembrane</keyword>
<dbReference type="NCBIfam" id="TIGR00845">
    <property type="entry name" value="caca"/>
    <property type="match status" value="1"/>
</dbReference>
<evidence type="ECO:0000256" key="19">
    <source>
        <dbReference type="ARBA" id="ARBA00033667"/>
    </source>
</evidence>
<dbReference type="GeneTree" id="ENSGT00940000158344"/>
<reference evidence="23" key="1">
    <citation type="submission" date="2025-08" db="UniProtKB">
        <authorList>
            <consortium name="Ensembl"/>
        </authorList>
    </citation>
    <scope>IDENTIFICATION</scope>
</reference>
<accession>A0A8C9ZBN9</accession>
<dbReference type="InterPro" id="IPR004837">
    <property type="entry name" value="NaCa_Exmemb"/>
</dbReference>
<keyword evidence="17" id="KW-0325">Glycoprotein</keyword>
<feature type="transmembrane region" description="Helical" evidence="20">
    <location>
        <begin position="821"/>
        <end position="841"/>
    </location>
</feature>
<name>A0A8C9ZBN9_SANLU</name>
<keyword evidence="4" id="KW-0050">Antiport</keyword>
<dbReference type="PANTHER" id="PTHR11878:SF8">
    <property type="entry name" value="SODIUM_CALCIUM EXCHANGER 2"/>
    <property type="match status" value="1"/>
</dbReference>
<evidence type="ECO:0000313" key="23">
    <source>
        <dbReference type="Ensembl" id="ENSSLUP00000036719.1"/>
    </source>
</evidence>
<dbReference type="Gene3D" id="2.60.40.2030">
    <property type="match status" value="3"/>
</dbReference>
<organism evidence="23 24">
    <name type="scientific">Sander lucioperca</name>
    <name type="common">Pike-perch</name>
    <name type="synonym">Perca lucioperca</name>
    <dbReference type="NCBI Taxonomy" id="283035"/>
    <lineage>
        <taxon>Eukaryota</taxon>
        <taxon>Metazoa</taxon>
        <taxon>Chordata</taxon>
        <taxon>Craniata</taxon>
        <taxon>Vertebrata</taxon>
        <taxon>Euteleostomi</taxon>
        <taxon>Actinopterygii</taxon>
        <taxon>Neopterygii</taxon>
        <taxon>Teleostei</taxon>
        <taxon>Neoteleostei</taxon>
        <taxon>Acanthomorphata</taxon>
        <taxon>Eupercaria</taxon>
        <taxon>Perciformes</taxon>
        <taxon>Percoidei</taxon>
        <taxon>Percidae</taxon>
        <taxon>Luciopercinae</taxon>
        <taxon>Sander</taxon>
    </lineage>
</organism>
<evidence type="ECO:0000256" key="14">
    <source>
        <dbReference type="ARBA" id="ARBA00023053"/>
    </source>
</evidence>
<keyword evidence="3" id="KW-0813">Transport</keyword>
<evidence type="ECO:0000256" key="3">
    <source>
        <dbReference type="ARBA" id="ARBA00022448"/>
    </source>
</evidence>
<feature type="chain" id="PRO_5034641114" evidence="21">
    <location>
        <begin position="26"/>
        <end position="919"/>
    </location>
</feature>
<keyword evidence="16 20" id="KW-0472">Membrane</keyword>
<feature type="transmembrane region" description="Helical" evidence="20">
    <location>
        <begin position="251"/>
        <end position="271"/>
    </location>
</feature>
<dbReference type="SUPFAM" id="SSF141072">
    <property type="entry name" value="CalX-like"/>
    <property type="match status" value="2"/>
</dbReference>
<dbReference type="InterPro" id="IPR051171">
    <property type="entry name" value="CaCA"/>
</dbReference>
<dbReference type="Pfam" id="PF16494">
    <property type="entry name" value="Na_Ca_ex_C"/>
    <property type="match status" value="1"/>
</dbReference>
<evidence type="ECO:0000256" key="2">
    <source>
        <dbReference type="ARBA" id="ARBA00007489"/>
    </source>
</evidence>
<evidence type="ECO:0000256" key="8">
    <source>
        <dbReference type="ARBA" id="ARBA00022723"/>
    </source>
</evidence>
<comment type="similarity">
    <text evidence="2">Belongs to the Ca(2+):cation antiporter (CaCA) (TC 2.A.19) family. SLC8 subfamily.</text>
</comment>
<evidence type="ECO:0000256" key="12">
    <source>
        <dbReference type="ARBA" id="ARBA00022860"/>
    </source>
</evidence>
<dbReference type="PRINTS" id="PR01259">
    <property type="entry name" value="NACAEXCHNGR"/>
</dbReference>
<evidence type="ECO:0000256" key="17">
    <source>
        <dbReference type="ARBA" id="ARBA00023180"/>
    </source>
</evidence>
<dbReference type="Pfam" id="PF03160">
    <property type="entry name" value="Calx-beta"/>
    <property type="match status" value="2"/>
</dbReference>
<comment type="catalytic activity">
    <reaction evidence="19">
        <text>Ca(2+)(in) + 3 Na(+)(out) = Ca(2+)(out) + 3 Na(+)(in)</text>
        <dbReference type="Rhea" id="RHEA:69955"/>
        <dbReference type="ChEBI" id="CHEBI:29101"/>
        <dbReference type="ChEBI" id="CHEBI:29108"/>
    </reaction>
</comment>
<evidence type="ECO:0000256" key="11">
    <source>
        <dbReference type="ARBA" id="ARBA00022837"/>
    </source>
</evidence>
<feature type="transmembrane region" description="Helical" evidence="20">
    <location>
        <begin position="185"/>
        <end position="210"/>
    </location>
</feature>
<evidence type="ECO:0000256" key="10">
    <source>
        <dbReference type="ARBA" id="ARBA00022737"/>
    </source>
</evidence>
<keyword evidence="13 20" id="KW-1133">Transmembrane helix</keyword>
<keyword evidence="14" id="KW-0915">Sodium</keyword>
<dbReference type="GO" id="GO:0005432">
    <property type="term" value="F:calcium:sodium antiporter activity"/>
    <property type="evidence" value="ECO:0007669"/>
    <property type="project" value="InterPro"/>
</dbReference>
<dbReference type="FunFam" id="1.20.1420.30:FF:000003">
    <property type="entry name" value="sodium/calcium exchanger 1 isoform X1"/>
    <property type="match status" value="1"/>
</dbReference>
<dbReference type="SMART" id="SM00237">
    <property type="entry name" value="Calx_beta"/>
    <property type="match status" value="2"/>
</dbReference>
<keyword evidence="10" id="KW-0677">Repeat</keyword>
<dbReference type="GO" id="GO:0030424">
    <property type="term" value="C:axon"/>
    <property type="evidence" value="ECO:0007669"/>
    <property type="project" value="TreeGrafter"/>
</dbReference>
<feature type="signal peptide" evidence="21">
    <location>
        <begin position="1"/>
        <end position="25"/>
    </location>
</feature>
<keyword evidence="6" id="KW-0109">Calcium transport</keyword>
<protein>
    <submittedName>
        <fullName evidence="23">Sodium/calcium exchanger 2-like</fullName>
    </submittedName>
</protein>
<dbReference type="GO" id="GO:0046872">
    <property type="term" value="F:metal ion binding"/>
    <property type="evidence" value="ECO:0007669"/>
    <property type="project" value="UniProtKB-KW"/>
</dbReference>
<sequence length="919" mass="102040">MSLLACPAPFLLLLLFLLPLPPCQPESQRIDSSSDPEIPAVSPSMFPSSYPPSMSYGNSTVPEKKEKCGEVAMCKPGILLPIWEPNRPGLGQQVARAVVYFASLMYMFLGVSIIADRFMASIEVITSQEKEVTITMPNGETSVATVRIWNETVSNLTLMALGSSAPEILLSVIEVCGHGFHAGDLGPGTIVGSAAFNMFVIIGICVWTIPNGQTRKIKHLRVFFITAFWSIFAYIWLYLILSVITPGIVEVWEALVTLLYFPVCVILAWIADRRLLFYKYMGKRYRADKRHGIVVETEGDLTPNKGGMEMIIDGKFPTRGGTVLPSSRELDESRKEVIRIIKELKQKYPDKELDQLVELANYYALLHQQKSRAFYRIQATRMMIGAGNVLKKHAADNARRTAVTDEEAPEEEDLGICSRISFESAHSQCMENCGFVTLAVVCQGGLGENTFYVDYRTEDGSANAGSDYEYCEGTLVFKPGETRRDIKVGIIDDDIFEEDEHFFVRLLNLRIGDAEGMFESDEVGSAPKARFVEPLVAMVTILDDDHAGIFTFSERMVRVSESVGTMEVTVVRNSGARGTVILPYYTESVKLIIIGIIDDEEYEKHENFFIVLEEPRWLKRGISGTCIYTVYGQMSAEEEEARKIAEMGKPILGEHSRLEVVIEESYEFKSTVDKLIKKTNLALVIGTHSWREQFVEAVTVSAGDGDDDEEGREERLPSCYDYVMHFVTVFWKVLFACVPPTEYWNGWACFLVSICVIGLLTAFIGDLASHFGCTVGLRDTVTAVVFVALGTSIPDTFASKVAAMQDQHADASIGNVTGSNAVNVFLGIGVAWSVASIYWKIKGKEFKVDPGSLAFSVTLFTIFAFICMGVLMFRRRPSIGGELGGPKGARLVTSLLFLGLWFLYILFSSLEAYCHISGF</sequence>
<evidence type="ECO:0000256" key="20">
    <source>
        <dbReference type="SAM" id="Phobius"/>
    </source>
</evidence>
<evidence type="ECO:0000256" key="13">
    <source>
        <dbReference type="ARBA" id="ARBA00022989"/>
    </source>
</evidence>
<evidence type="ECO:0000259" key="22">
    <source>
        <dbReference type="SMART" id="SM00237"/>
    </source>
</evidence>
<dbReference type="GO" id="GO:0042383">
    <property type="term" value="C:sarcolemma"/>
    <property type="evidence" value="ECO:0007669"/>
    <property type="project" value="TreeGrafter"/>
</dbReference>
<keyword evidence="18" id="KW-0739">Sodium transport</keyword>
<dbReference type="InterPro" id="IPR044880">
    <property type="entry name" value="NCX_ion-bd_dom_sf"/>
</dbReference>
<feature type="transmembrane region" description="Helical" evidence="20">
    <location>
        <begin position="97"/>
        <end position="115"/>
    </location>
</feature>
<keyword evidence="24" id="KW-1185">Reference proteome</keyword>
<evidence type="ECO:0000256" key="9">
    <source>
        <dbReference type="ARBA" id="ARBA00022729"/>
    </source>
</evidence>
<keyword evidence="5" id="KW-1003">Cell membrane</keyword>
<comment type="subcellular location">
    <subcellularLocation>
        <location evidence="1">Cell membrane</location>
        <topology evidence="1">Multi-pass membrane protein</topology>
    </subcellularLocation>
</comment>
<evidence type="ECO:0000256" key="1">
    <source>
        <dbReference type="ARBA" id="ARBA00004651"/>
    </source>
</evidence>
<dbReference type="Pfam" id="PF01699">
    <property type="entry name" value="Na_Ca_ex"/>
    <property type="match status" value="2"/>
</dbReference>
<evidence type="ECO:0000256" key="6">
    <source>
        <dbReference type="ARBA" id="ARBA00022568"/>
    </source>
</evidence>
<feature type="transmembrane region" description="Helical" evidence="20">
    <location>
        <begin position="853"/>
        <end position="873"/>
    </location>
</feature>
<feature type="domain" description="Calx-beta" evidence="22">
    <location>
        <begin position="401"/>
        <end position="507"/>
    </location>
</feature>
<evidence type="ECO:0000256" key="16">
    <source>
        <dbReference type="ARBA" id="ARBA00023136"/>
    </source>
</evidence>
<dbReference type="InterPro" id="IPR038081">
    <property type="entry name" value="CalX-like_sf"/>
</dbReference>
<dbReference type="Proteomes" id="UP000694568">
    <property type="component" value="Unplaced"/>
</dbReference>
<feature type="domain" description="Calx-beta" evidence="22">
    <location>
        <begin position="537"/>
        <end position="613"/>
    </location>
</feature>
<dbReference type="FunFam" id="1.20.1420.30:FF:000001">
    <property type="entry name" value="sodium/calcium exchanger 1 isoform X1"/>
    <property type="match status" value="1"/>
</dbReference>
<dbReference type="GO" id="GO:0098794">
    <property type="term" value="C:postsynapse"/>
    <property type="evidence" value="ECO:0007669"/>
    <property type="project" value="TreeGrafter"/>
</dbReference>
<keyword evidence="11" id="KW-0106">Calcium</keyword>
<dbReference type="PANTHER" id="PTHR11878">
    <property type="entry name" value="SODIUM/CALCIUM EXCHANGER"/>
    <property type="match status" value="1"/>
</dbReference>
<dbReference type="GO" id="GO:0005516">
    <property type="term" value="F:calmodulin binding"/>
    <property type="evidence" value="ECO:0007669"/>
    <property type="project" value="UniProtKB-KW"/>
</dbReference>
<dbReference type="InterPro" id="IPR004836">
    <property type="entry name" value="Na_Ca_Ex"/>
</dbReference>
<gene>
    <name evidence="23" type="primary">slc8a2b</name>
</gene>
<evidence type="ECO:0000313" key="24">
    <source>
        <dbReference type="Proteomes" id="UP000694568"/>
    </source>
</evidence>
<dbReference type="GO" id="GO:0007154">
    <property type="term" value="P:cell communication"/>
    <property type="evidence" value="ECO:0007669"/>
    <property type="project" value="InterPro"/>
</dbReference>
<keyword evidence="15" id="KW-0406">Ion transport</keyword>
<feature type="transmembrane region" description="Helical" evidence="20">
    <location>
        <begin position="747"/>
        <end position="768"/>
    </location>
</feature>
<dbReference type="InterPro" id="IPR003644">
    <property type="entry name" value="Calx_beta"/>
</dbReference>
<evidence type="ECO:0000256" key="18">
    <source>
        <dbReference type="ARBA" id="ARBA00023201"/>
    </source>
</evidence>
<keyword evidence="12" id="KW-0112">Calmodulin-binding</keyword>
<evidence type="ECO:0000256" key="15">
    <source>
        <dbReference type="ARBA" id="ARBA00023065"/>
    </source>
</evidence>
<dbReference type="Ensembl" id="ENSSLUT00000037863.1">
    <property type="protein sequence ID" value="ENSSLUP00000036719.1"/>
    <property type="gene ID" value="ENSSLUG00000016142.1"/>
</dbReference>
<feature type="transmembrane region" description="Helical" evidence="20">
    <location>
        <begin position="893"/>
        <end position="914"/>
    </location>
</feature>
<dbReference type="Gene3D" id="1.20.1420.30">
    <property type="entry name" value="NCX, central ion-binding region"/>
    <property type="match status" value="2"/>
</dbReference>
<feature type="transmembrane region" description="Helical" evidence="20">
    <location>
        <begin position="222"/>
        <end position="245"/>
    </location>
</feature>
<evidence type="ECO:0000256" key="21">
    <source>
        <dbReference type="SAM" id="SignalP"/>
    </source>
</evidence>
<evidence type="ECO:0000256" key="7">
    <source>
        <dbReference type="ARBA" id="ARBA00022692"/>
    </source>
</evidence>
<evidence type="ECO:0000256" key="5">
    <source>
        <dbReference type="ARBA" id="ARBA00022475"/>
    </source>
</evidence>
<keyword evidence="8" id="KW-0479">Metal-binding</keyword>
<evidence type="ECO:0000256" key="4">
    <source>
        <dbReference type="ARBA" id="ARBA00022449"/>
    </source>
</evidence>
<proteinExistence type="inferred from homology"/>
<reference evidence="23" key="2">
    <citation type="submission" date="2025-09" db="UniProtKB">
        <authorList>
            <consortium name="Ensembl"/>
        </authorList>
    </citation>
    <scope>IDENTIFICATION</scope>
</reference>
<keyword evidence="9 21" id="KW-0732">Signal</keyword>